<keyword evidence="3" id="KW-1185">Reference proteome</keyword>
<sequence length="69" mass="7579">MSNKGWVAGGGGEDGVWKGWRPRPPRGRAGLKPPLAMEEQIYFKMIETFTQLASSVANEMYAIPLIGDL</sequence>
<dbReference type="EMBL" id="BGZK01001384">
    <property type="protein sequence ID" value="GBP78763.1"/>
    <property type="molecule type" value="Genomic_DNA"/>
</dbReference>
<comment type="caution">
    <text evidence="2">The sequence shown here is derived from an EMBL/GenBank/DDBJ whole genome shotgun (WGS) entry which is preliminary data.</text>
</comment>
<evidence type="ECO:0000313" key="3">
    <source>
        <dbReference type="Proteomes" id="UP000299102"/>
    </source>
</evidence>
<protein>
    <submittedName>
        <fullName evidence="2">Uncharacterized protein</fullName>
    </submittedName>
</protein>
<dbReference type="AlphaFoldDB" id="A0A4C1YUX5"/>
<dbReference type="Proteomes" id="UP000299102">
    <property type="component" value="Unassembled WGS sequence"/>
</dbReference>
<feature type="region of interest" description="Disordered" evidence="1">
    <location>
        <begin position="1"/>
        <end position="32"/>
    </location>
</feature>
<evidence type="ECO:0000313" key="2">
    <source>
        <dbReference type="EMBL" id="GBP78763.1"/>
    </source>
</evidence>
<reference evidence="2 3" key="1">
    <citation type="journal article" date="2019" name="Commun. Biol.">
        <title>The bagworm genome reveals a unique fibroin gene that provides high tensile strength.</title>
        <authorList>
            <person name="Kono N."/>
            <person name="Nakamura H."/>
            <person name="Ohtoshi R."/>
            <person name="Tomita M."/>
            <person name="Numata K."/>
            <person name="Arakawa K."/>
        </authorList>
    </citation>
    <scope>NUCLEOTIDE SEQUENCE [LARGE SCALE GENOMIC DNA]</scope>
</reference>
<accession>A0A4C1YUX5</accession>
<gene>
    <name evidence="2" type="ORF">EVAR_63448_1</name>
</gene>
<evidence type="ECO:0000256" key="1">
    <source>
        <dbReference type="SAM" id="MobiDB-lite"/>
    </source>
</evidence>
<organism evidence="2 3">
    <name type="scientific">Eumeta variegata</name>
    <name type="common">Bagworm moth</name>
    <name type="synonym">Eumeta japonica</name>
    <dbReference type="NCBI Taxonomy" id="151549"/>
    <lineage>
        <taxon>Eukaryota</taxon>
        <taxon>Metazoa</taxon>
        <taxon>Ecdysozoa</taxon>
        <taxon>Arthropoda</taxon>
        <taxon>Hexapoda</taxon>
        <taxon>Insecta</taxon>
        <taxon>Pterygota</taxon>
        <taxon>Neoptera</taxon>
        <taxon>Endopterygota</taxon>
        <taxon>Lepidoptera</taxon>
        <taxon>Glossata</taxon>
        <taxon>Ditrysia</taxon>
        <taxon>Tineoidea</taxon>
        <taxon>Psychidae</taxon>
        <taxon>Oiketicinae</taxon>
        <taxon>Eumeta</taxon>
    </lineage>
</organism>
<proteinExistence type="predicted"/>
<name>A0A4C1YUX5_EUMVA</name>